<comment type="similarity">
    <text evidence="1">Belongs to the AAA ATPase family.</text>
</comment>
<reference evidence="5 6" key="1">
    <citation type="submission" date="2019-08" db="EMBL/GenBank/DDBJ databases">
        <title>Genome of Vicingus serpentipes NCIMB 15042.</title>
        <authorList>
            <person name="Bowman J.P."/>
        </authorList>
    </citation>
    <scope>NUCLEOTIDE SEQUENCE [LARGE SCALE GENOMIC DNA]</scope>
    <source>
        <strain evidence="5 6">NCIMB 15042</strain>
    </source>
</reference>
<dbReference type="AlphaFoldDB" id="A0A5C6RWB0"/>
<dbReference type="InterPro" id="IPR003959">
    <property type="entry name" value="ATPase_AAA_core"/>
</dbReference>
<dbReference type="OrthoDB" id="7438987at2"/>
<evidence type="ECO:0000256" key="1">
    <source>
        <dbReference type="ARBA" id="ARBA00006914"/>
    </source>
</evidence>
<dbReference type="EMBL" id="VOOS01000002">
    <property type="protein sequence ID" value="TXB66149.1"/>
    <property type="molecule type" value="Genomic_DNA"/>
</dbReference>
<dbReference type="CDD" id="cd19481">
    <property type="entry name" value="RecA-like_protease"/>
    <property type="match status" value="1"/>
</dbReference>
<evidence type="ECO:0000259" key="4">
    <source>
        <dbReference type="SMART" id="SM00382"/>
    </source>
</evidence>
<keyword evidence="2" id="KW-0547">Nucleotide-binding</keyword>
<organism evidence="5 6">
    <name type="scientific">Vicingus serpentipes</name>
    <dbReference type="NCBI Taxonomy" id="1926625"/>
    <lineage>
        <taxon>Bacteria</taxon>
        <taxon>Pseudomonadati</taxon>
        <taxon>Bacteroidota</taxon>
        <taxon>Flavobacteriia</taxon>
        <taxon>Flavobacteriales</taxon>
        <taxon>Vicingaceae</taxon>
        <taxon>Vicingus</taxon>
    </lineage>
</organism>
<dbReference type="Proteomes" id="UP000321721">
    <property type="component" value="Unassembled WGS sequence"/>
</dbReference>
<dbReference type="InterPro" id="IPR027417">
    <property type="entry name" value="P-loop_NTPase"/>
</dbReference>
<protein>
    <submittedName>
        <fullName evidence="5">AAA family ATPase</fullName>
    </submittedName>
</protein>
<dbReference type="InterPro" id="IPR050221">
    <property type="entry name" value="26S_Proteasome_ATPase"/>
</dbReference>
<dbReference type="RefSeq" id="WP_147099646.1">
    <property type="nucleotide sequence ID" value="NZ_VOOS01000002.1"/>
</dbReference>
<dbReference type="PANTHER" id="PTHR23073">
    <property type="entry name" value="26S PROTEASOME REGULATORY SUBUNIT"/>
    <property type="match status" value="1"/>
</dbReference>
<dbReference type="Gene3D" id="3.40.50.300">
    <property type="entry name" value="P-loop containing nucleotide triphosphate hydrolases"/>
    <property type="match status" value="1"/>
</dbReference>
<comment type="caution">
    <text evidence="5">The sequence shown here is derived from an EMBL/GenBank/DDBJ whole genome shotgun (WGS) entry which is preliminary data.</text>
</comment>
<evidence type="ECO:0000313" key="6">
    <source>
        <dbReference type="Proteomes" id="UP000321721"/>
    </source>
</evidence>
<dbReference type="SMART" id="SM00382">
    <property type="entry name" value="AAA"/>
    <property type="match status" value="1"/>
</dbReference>
<accession>A0A5C6RWB0</accession>
<gene>
    <name evidence="5" type="ORF">FRY74_06140</name>
</gene>
<dbReference type="SUPFAM" id="SSF52540">
    <property type="entry name" value="P-loop containing nucleoside triphosphate hydrolases"/>
    <property type="match status" value="1"/>
</dbReference>
<evidence type="ECO:0000313" key="5">
    <source>
        <dbReference type="EMBL" id="TXB66149.1"/>
    </source>
</evidence>
<feature type="domain" description="AAA+ ATPase" evidence="4">
    <location>
        <begin position="339"/>
        <end position="477"/>
    </location>
</feature>
<dbReference type="GO" id="GO:0016887">
    <property type="term" value="F:ATP hydrolysis activity"/>
    <property type="evidence" value="ECO:0007669"/>
    <property type="project" value="InterPro"/>
</dbReference>
<proteinExistence type="inferred from homology"/>
<keyword evidence="6" id="KW-1185">Reference proteome</keyword>
<sequence>MGKEKINMPETMIDQIETIANLFTKVEDSDTTEDILSGRKEFDIVNHLSLVLNLSITETILFSVLMHLQMRDNYQSTIVKISDFICYPVVELYKKYKHFESLKRKGFIEIKENRGEDRIIVRKKVFKQIIRMEIPHQIDDDITIVNLMQNLYQLIEGNRFDQTKDEFSEEIKANLESSNEIKELNLLKSMGLKWEEIVVFLFVAYSSIIEDRSANVHYAGRAVYENLNRFVSFKRSLLHGKNILLRKKLLKLEGGVFMDNEFYLLGEVGAKIMSVTLTKTLAKVFKTDVGEIINPESISKVDLFYNSRELNEVNNLKKVLRESNYKKCITRLKSKKLQEGITVMLYGAPGTGKTELVYQLSRITGRKILMVDLSSVRDKYVGESEKRVAKVFDDYVRLSKIESRTPILLLNESDALISKRINVKASVDQMNNSMQNVFLQKMEEFKGIMIATSNLIGNIDKAFERRFLIKLKIDKPEQHNRFKILHHHFPELSKKQKEELSFNYDLTGAQIGNVSRRYTIDGIFNSNQDESRIEELIKQELMKSKVTKSKRKIGYLN</sequence>
<evidence type="ECO:0000256" key="3">
    <source>
        <dbReference type="ARBA" id="ARBA00022840"/>
    </source>
</evidence>
<name>A0A5C6RWB0_9FLAO</name>
<dbReference type="InterPro" id="IPR003593">
    <property type="entry name" value="AAA+_ATPase"/>
</dbReference>
<dbReference type="GO" id="GO:0005524">
    <property type="term" value="F:ATP binding"/>
    <property type="evidence" value="ECO:0007669"/>
    <property type="project" value="UniProtKB-KW"/>
</dbReference>
<evidence type="ECO:0000256" key="2">
    <source>
        <dbReference type="ARBA" id="ARBA00022741"/>
    </source>
</evidence>
<keyword evidence="3" id="KW-0067">ATP-binding</keyword>
<dbReference type="Pfam" id="PF00004">
    <property type="entry name" value="AAA"/>
    <property type="match status" value="1"/>
</dbReference>